<dbReference type="GO" id="GO:0004803">
    <property type="term" value="F:transposase activity"/>
    <property type="evidence" value="ECO:0007669"/>
    <property type="project" value="InterPro"/>
</dbReference>
<comment type="caution">
    <text evidence="3">The sequence shown here is derived from an EMBL/GenBank/DDBJ whole genome shotgun (WGS) entry which is preliminary data.</text>
</comment>
<dbReference type="InterPro" id="IPR009057">
    <property type="entry name" value="Homeodomain-like_sf"/>
</dbReference>
<sequence length="385" mass="43915">MSKRRKFSAEFKRGAVEQASQPGVSCAHVARELGVRDTLLTRWKREAQHPGAAAFGGTGTPRDEELARLKRELARVKKERGFFARSGDVPCKGIILRYQVIERCRNEFPIRLMCRCLKVSASGYYEWSRRPASARQLDNERLVVRMRELHEDSRGTLGAGRMREDLAEEGESASLNRVARLMAADGLQGWPRRKRRGQRASPAVTPPGVVNLLERDFLPLEPETKWVTDITEIKTRQGKLYLYIVLDLYDQRIVGWSMHDRQDRQMVIRAVQMAVWQRQGSHEVILHSDRGSQFRSGDYQGYLAANGLICSMSAVGHCGDNAACEGFFGLLKRERIYRTSYPTLDAARADVFDYIERRHNPRMRRRVAKQDQKIAALLEPSVISG</sequence>
<dbReference type="InterPro" id="IPR048020">
    <property type="entry name" value="Transpos_IS3"/>
</dbReference>
<evidence type="ECO:0000313" key="4">
    <source>
        <dbReference type="Proteomes" id="UP000216433"/>
    </source>
</evidence>
<dbReference type="InterPro" id="IPR036397">
    <property type="entry name" value="RNaseH_sf"/>
</dbReference>
<dbReference type="Gene3D" id="1.10.10.60">
    <property type="entry name" value="Homeodomain-like"/>
    <property type="match status" value="1"/>
</dbReference>
<dbReference type="GO" id="GO:0003677">
    <property type="term" value="F:DNA binding"/>
    <property type="evidence" value="ECO:0007669"/>
    <property type="project" value="InterPro"/>
</dbReference>
<dbReference type="Pfam" id="PF00665">
    <property type="entry name" value="rve"/>
    <property type="match status" value="1"/>
</dbReference>
<proteinExistence type="inferred from homology"/>
<dbReference type="GO" id="GO:0006313">
    <property type="term" value="P:DNA transposition"/>
    <property type="evidence" value="ECO:0007669"/>
    <property type="project" value="InterPro"/>
</dbReference>
<comment type="similarity">
    <text evidence="1">Belongs to the transposase 8 family.</text>
</comment>
<dbReference type="Pfam" id="PF13333">
    <property type="entry name" value="rve_2"/>
    <property type="match status" value="1"/>
</dbReference>
<dbReference type="SUPFAM" id="SSF46689">
    <property type="entry name" value="Homeodomain-like"/>
    <property type="match status" value="1"/>
</dbReference>
<evidence type="ECO:0000259" key="2">
    <source>
        <dbReference type="PROSITE" id="PS50994"/>
    </source>
</evidence>
<dbReference type="InterPro" id="IPR050900">
    <property type="entry name" value="Transposase_IS3/IS150/IS904"/>
</dbReference>
<dbReference type="Proteomes" id="UP000216433">
    <property type="component" value="Unassembled WGS sequence"/>
</dbReference>
<dbReference type="InterPro" id="IPR025948">
    <property type="entry name" value="HTH-like_dom"/>
</dbReference>
<dbReference type="RefSeq" id="WP_095377892.1">
    <property type="nucleotide sequence ID" value="NZ_NJGC01000009.1"/>
</dbReference>
<dbReference type="PROSITE" id="PS50994">
    <property type="entry name" value="INTEGRASE"/>
    <property type="match status" value="1"/>
</dbReference>
<dbReference type="EMBL" id="NJGC01000009">
    <property type="protein sequence ID" value="PAM71863.1"/>
    <property type="molecule type" value="Genomic_DNA"/>
</dbReference>
<dbReference type="Pfam" id="PF13276">
    <property type="entry name" value="HTH_21"/>
    <property type="match status" value="1"/>
</dbReference>
<dbReference type="Gene3D" id="3.30.420.10">
    <property type="entry name" value="Ribonuclease H-like superfamily/Ribonuclease H"/>
    <property type="match status" value="1"/>
</dbReference>
<dbReference type="AlphaFoldDB" id="A0A270NIG7"/>
<gene>
    <name evidence="3" type="ORF">CEK00_09765</name>
</gene>
<dbReference type="SUPFAM" id="SSF53098">
    <property type="entry name" value="Ribonuclease H-like"/>
    <property type="match status" value="1"/>
</dbReference>
<feature type="domain" description="Integrase catalytic" evidence="2">
    <location>
        <begin position="218"/>
        <end position="381"/>
    </location>
</feature>
<evidence type="ECO:0000313" key="3">
    <source>
        <dbReference type="EMBL" id="PAM71863.1"/>
    </source>
</evidence>
<dbReference type="InterPro" id="IPR002514">
    <property type="entry name" value="Transposase_8"/>
</dbReference>
<dbReference type="PANTHER" id="PTHR46889">
    <property type="entry name" value="TRANSPOSASE INSF FOR INSERTION SEQUENCE IS3B-RELATED"/>
    <property type="match status" value="1"/>
</dbReference>
<organism evidence="3 4">
    <name type="scientific">Stenotrophomonas maltophilia</name>
    <name type="common">Pseudomonas maltophilia</name>
    <name type="synonym">Xanthomonas maltophilia</name>
    <dbReference type="NCBI Taxonomy" id="40324"/>
    <lineage>
        <taxon>Bacteria</taxon>
        <taxon>Pseudomonadati</taxon>
        <taxon>Pseudomonadota</taxon>
        <taxon>Gammaproteobacteria</taxon>
        <taxon>Lysobacterales</taxon>
        <taxon>Lysobacteraceae</taxon>
        <taxon>Stenotrophomonas</taxon>
        <taxon>Stenotrophomonas maltophilia group</taxon>
    </lineage>
</organism>
<name>A0A270NIG7_STEMA</name>
<dbReference type="PANTHER" id="PTHR46889:SF4">
    <property type="entry name" value="TRANSPOSASE INSO FOR INSERTION SEQUENCE ELEMENT IS911B-RELATED"/>
    <property type="match status" value="1"/>
</dbReference>
<dbReference type="Pfam" id="PF01527">
    <property type="entry name" value="HTH_Tnp_1"/>
    <property type="match status" value="1"/>
</dbReference>
<dbReference type="InterPro" id="IPR012337">
    <property type="entry name" value="RNaseH-like_sf"/>
</dbReference>
<accession>A0A270NIG7</accession>
<dbReference type="GO" id="GO:0015074">
    <property type="term" value="P:DNA integration"/>
    <property type="evidence" value="ECO:0007669"/>
    <property type="project" value="InterPro"/>
</dbReference>
<evidence type="ECO:0000256" key="1">
    <source>
        <dbReference type="ARBA" id="ARBA00009964"/>
    </source>
</evidence>
<dbReference type="NCBIfam" id="NF033516">
    <property type="entry name" value="transpos_IS3"/>
    <property type="match status" value="1"/>
</dbReference>
<dbReference type="InterPro" id="IPR001584">
    <property type="entry name" value="Integrase_cat-core"/>
</dbReference>
<reference evidence="3 4" key="1">
    <citation type="submission" date="2017-06" db="EMBL/GenBank/DDBJ databases">
        <title>Genome sequencing and assembly of Stenotrophomonas maltophilia DF07.</title>
        <authorList>
            <person name="Iyer R."/>
        </authorList>
    </citation>
    <scope>NUCLEOTIDE SEQUENCE [LARGE SCALE GENOMIC DNA]</scope>
    <source>
        <strain evidence="3 4">DF07</strain>
    </source>
</reference>
<protein>
    <submittedName>
        <fullName evidence="3">IS3 family transposase</fullName>
    </submittedName>
</protein>